<evidence type="ECO:0000313" key="3">
    <source>
        <dbReference type="Proteomes" id="UP000235653"/>
    </source>
</evidence>
<dbReference type="OrthoDB" id="9771505at2"/>
<dbReference type="Proteomes" id="UP000235653">
    <property type="component" value="Unassembled WGS sequence"/>
</dbReference>
<accession>A0A2P5P703</accession>
<feature type="transmembrane region" description="Helical" evidence="1">
    <location>
        <begin position="128"/>
        <end position="145"/>
    </location>
</feature>
<sequence length="319" mass="34706">METSKKPRHINPVVWGLLLFVIAQVLTLLMVNRIDPFLAEKNIYVPTQPPQDVTIWPGETTLPSGEVVDVPVYSSLGPILIYFAVVVAIVGLVLALIPVRMLKTVLRGVFALVFGWGSFIMAALWLPFQFAIAIALAVSLIWFFIPRVWFHNAALVISFVSLGAVFGRFITPWTGMIIIGALAIYDYLAVRSGFMVWMADKMTQTAALPALVIPRYAGEWGDSIKEKGVQTIVQTEPTDRKYSIVGGGDISFPCLLTASVYFSQAQGLAPGIIMAIAGTAGLGGAYLIQKFIVKGKPVPALPPIAICTLIGLFIIRSIW</sequence>
<dbReference type="AlphaFoldDB" id="A0A2P5P703"/>
<keyword evidence="1" id="KW-0472">Membrane</keyword>
<comment type="caution">
    <text evidence="2">The sequence shown here is derived from an EMBL/GenBank/DDBJ whole genome shotgun (WGS) entry which is preliminary data.</text>
</comment>
<dbReference type="InterPro" id="IPR010545">
    <property type="entry name" value="SPP"/>
</dbReference>
<proteinExistence type="predicted"/>
<feature type="transmembrane region" description="Helical" evidence="1">
    <location>
        <begin position="12"/>
        <end position="31"/>
    </location>
</feature>
<dbReference type="Pfam" id="PF06550">
    <property type="entry name" value="SPP"/>
    <property type="match status" value="1"/>
</dbReference>
<feature type="transmembrane region" description="Helical" evidence="1">
    <location>
        <begin position="104"/>
        <end position="122"/>
    </location>
</feature>
<feature type="transmembrane region" description="Helical" evidence="1">
    <location>
        <begin position="268"/>
        <end position="288"/>
    </location>
</feature>
<protein>
    <submittedName>
        <fullName evidence="2">Uncharacterized protein</fullName>
    </submittedName>
</protein>
<feature type="transmembrane region" description="Helical" evidence="1">
    <location>
        <begin position="79"/>
        <end position="97"/>
    </location>
</feature>
<keyword evidence="3" id="KW-1185">Reference proteome</keyword>
<keyword evidence="1" id="KW-0812">Transmembrane</keyword>
<keyword evidence="1" id="KW-1133">Transmembrane helix</keyword>
<dbReference type="EMBL" id="JQAN02000010">
    <property type="protein sequence ID" value="PPD58077.1"/>
    <property type="molecule type" value="Genomic_DNA"/>
</dbReference>
<organism evidence="2 3">
    <name type="scientific">Dehalogenimonas etheniformans</name>
    <dbReference type="NCBI Taxonomy" id="1536648"/>
    <lineage>
        <taxon>Bacteria</taxon>
        <taxon>Bacillati</taxon>
        <taxon>Chloroflexota</taxon>
        <taxon>Dehalococcoidia</taxon>
        <taxon>Dehalococcoidales</taxon>
        <taxon>Dehalococcoidaceae</taxon>
        <taxon>Dehalogenimonas</taxon>
    </lineage>
</organism>
<reference evidence="2 3" key="1">
    <citation type="journal article" date="2017" name="ISME J.">
        <title>Grape pomace compost harbors organohalide-respiring Dehalogenimonas species with novel reductive dehalogenase genes.</title>
        <authorList>
            <person name="Yang Y."/>
            <person name="Higgins S.A."/>
            <person name="Yan J."/>
            <person name="Simsir B."/>
            <person name="Chourey K."/>
            <person name="Iyer R."/>
            <person name="Hettich R.L."/>
            <person name="Baldwin B."/>
            <person name="Ogles D.M."/>
            <person name="Loffler F.E."/>
        </authorList>
    </citation>
    <scope>NUCLEOTIDE SEQUENCE [LARGE SCALE GENOMIC DNA]</scope>
    <source>
        <strain evidence="2 3">GP</strain>
    </source>
</reference>
<feature type="transmembrane region" description="Helical" evidence="1">
    <location>
        <begin position="176"/>
        <end position="199"/>
    </location>
</feature>
<feature type="transmembrane region" description="Helical" evidence="1">
    <location>
        <begin position="152"/>
        <end position="170"/>
    </location>
</feature>
<gene>
    <name evidence="2" type="ORF">JP09_007275</name>
</gene>
<name>A0A2P5P703_9CHLR</name>
<feature type="transmembrane region" description="Helical" evidence="1">
    <location>
        <begin position="300"/>
        <end position="318"/>
    </location>
</feature>
<evidence type="ECO:0000256" key="1">
    <source>
        <dbReference type="SAM" id="Phobius"/>
    </source>
</evidence>
<evidence type="ECO:0000313" key="2">
    <source>
        <dbReference type="EMBL" id="PPD58077.1"/>
    </source>
</evidence>